<comment type="caution">
    <text evidence="1">The sequence shown here is derived from an EMBL/GenBank/DDBJ whole genome shotgun (WGS) entry which is preliminary data.</text>
</comment>
<evidence type="ECO:0000313" key="1">
    <source>
        <dbReference type="EMBL" id="TET59116.1"/>
    </source>
</evidence>
<sequence length="164" mass="19111">MKGKKLLAAFLLGAVLCFVPALGYGEIPEWTRENKVSYIDYDLLRAMVKYAMRNPNHLIVDLYDVPYGLPRSKITEFPIPKDIDYRNKIFVLVEDRKHRAIFSDKSGIALLDQFKRELEVIYSYIEGVATNMNSDVVAVFYSREGIPLGYFYQGEYHLWENNER</sequence>
<name>A0A523VWF0_UNCAE</name>
<reference evidence="1 2" key="1">
    <citation type="submission" date="2019-03" db="EMBL/GenBank/DDBJ databases">
        <title>Metabolic potential of uncultured bacteria and archaea associated with petroleum seepage in deep-sea sediments.</title>
        <authorList>
            <person name="Dong X."/>
            <person name="Hubert C."/>
        </authorList>
    </citation>
    <scope>NUCLEOTIDE SEQUENCE [LARGE SCALE GENOMIC DNA]</scope>
    <source>
        <strain evidence="1">E29_bin52</strain>
    </source>
</reference>
<dbReference type="Proteomes" id="UP000319130">
    <property type="component" value="Unassembled WGS sequence"/>
</dbReference>
<protein>
    <submittedName>
        <fullName evidence="1">Uncharacterized protein</fullName>
    </submittedName>
</protein>
<dbReference type="AlphaFoldDB" id="A0A523VWF0"/>
<proteinExistence type="predicted"/>
<evidence type="ECO:0000313" key="2">
    <source>
        <dbReference type="Proteomes" id="UP000319130"/>
    </source>
</evidence>
<accession>A0A523VWF0</accession>
<dbReference type="EMBL" id="SOIZ01000378">
    <property type="protein sequence ID" value="TET59116.1"/>
    <property type="molecule type" value="Genomic_DNA"/>
</dbReference>
<organism evidence="1 2">
    <name type="scientific">Aerophobetes bacterium</name>
    <dbReference type="NCBI Taxonomy" id="2030807"/>
    <lineage>
        <taxon>Bacteria</taxon>
        <taxon>Candidatus Aerophobota</taxon>
    </lineage>
</organism>
<gene>
    <name evidence="1" type="ORF">E3J48_08245</name>
</gene>